<dbReference type="Proteomes" id="UP000038045">
    <property type="component" value="Unplaced"/>
</dbReference>
<evidence type="ECO:0000313" key="3">
    <source>
        <dbReference type="WBParaSite" id="PTRK_0001242500.1"/>
    </source>
</evidence>
<accession>A0A0N4ZV14</accession>
<dbReference type="AlphaFoldDB" id="A0A0N4ZV14"/>
<evidence type="ECO:0000313" key="2">
    <source>
        <dbReference type="Proteomes" id="UP000038045"/>
    </source>
</evidence>
<evidence type="ECO:0000256" key="1">
    <source>
        <dbReference type="SAM" id="Phobius"/>
    </source>
</evidence>
<sequence>MKPHEMGLSIIFGILIMILFFFRFGLPIYQIIKKQFKEQDEAENAKITSIFENIDIEEEIKKSYLDYKKQINEGEKMKLKNECKHTVTINIKHFDLEFDKYFIKKVIVIDNFDLYASTEIFNICINEKIDGIITLTPSFNYANAEHEDDHFHEYAPGYYPEIFNIHVIGLKEKQCTQYPGIHLRDYEVKDIEIAKTFTDGYSIVQVCVSNWNLNNNFPTPYYISHILNIIETVELENIIIHGTRLGKRAKILGAVIYLIHNLINIALEDVDIDFSVITKFINQYENLSCGGELNENEFNITIVSLIGHLLRKGYIRSKAIESKLNNFFKKINS</sequence>
<organism evidence="2 3">
    <name type="scientific">Parastrongyloides trichosuri</name>
    <name type="common">Possum-specific nematode worm</name>
    <dbReference type="NCBI Taxonomy" id="131310"/>
    <lineage>
        <taxon>Eukaryota</taxon>
        <taxon>Metazoa</taxon>
        <taxon>Ecdysozoa</taxon>
        <taxon>Nematoda</taxon>
        <taxon>Chromadorea</taxon>
        <taxon>Rhabditida</taxon>
        <taxon>Tylenchina</taxon>
        <taxon>Panagrolaimomorpha</taxon>
        <taxon>Strongyloidoidea</taxon>
        <taxon>Strongyloididae</taxon>
        <taxon>Parastrongyloides</taxon>
    </lineage>
</organism>
<feature type="transmembrane region" description="Helical" evidence="1">
    <location>
        <begin position="6"/>
        <end position="26"/>
    </location>
</feature>
<keyword evidence="1" id="KW-1133">Transmembrane helix</keyword>
<dbReference type="WBParaSite" id="PTRK_0001242500.1">
    <property type="protein sequence ID" value="PTRK_0001242500.1"/>
    <property type="gene ID" value="PTRK_0001242500"/>
</dbReference>
<name>A0A0N4ZV14_PARTI</name>
<keyword evidence="1" id="KW-0472">Membrane</keyword>
<protein>
    <submittedName>
        <fullName evidence="3">Tyrosine-protein phosphatase domain-containing protein</fullName>
    </submittedName>
</protein>
<keyword evidence="1" id="KW-0812">Transmembrane</keyword>
<proteinExistence type="predicted"/>
<reference evidence="3" key="1">
    <citation type="submission" date="2017-02" db="UniProtKB">
        <authorList>
            <consortium name="WormBaseParasite"/>
        </authorList>
    </citation>
    <scope>IDENTIFICATION</scope>
</reference>
<keyword evidence="2" id="KW-1185">Reference proteome</keyword>